<name>A0A6J8C568_MYTCO</name>
<dbReference type="Gene3D" id="3.40.50.150">
    <property type="entry name" value="Vaccinia Virus protein VP39"/>
    <property type="match status" value="1"/>
</dbReference>
<proteinExistence type="predicted"/>
<keyword evidence="4" id="KW-1185">Reference proteome</keyword>
<evidence type="ECO:0000313" key="4">
    <source>
        <dbReference type="Proteomes" id="UP000507470"/>
    </source>
</evidence>
<dbReference type="PANTHER" id="PTHR34203:SF15">
    <property type="entry name" value="SLL1173 PROTEIN"/>
    <property type="match status" value="1"/>
</dbReference>
<dbReference type="EMBL" id="CACVKT020004780">
    <property type="protein sequence ID" value="CAC5391548.1"/>
    <property type="molecule type" value="Genomic_DNA"/>
</dbReference>
<sequence>MICMSLVLCSVLYLIRYQILFPKGTRIHETLSKTTSSALQELFPKVTRIHETFSKTTSSALHVLFPKGTRVNETFTKTTSSALHREQGSQPNDFPDVLTFVDNHWKHENLCKPYKMFLNHSDFLLLRYTTNAGSVKIFTHSLKDGMSLIISRSGAFELKTINRVLYQLEQDPNMNLIDIGTNIGQHSIAAAMIGRDSIAIDNAISNIEHACASAEYLNIGSRITLIHNILSDSSGKRMFRYSATHTDFGVNHVDSDGIWDKMKKKFYEFNFGKTVQENSTTLDNLFFLPQIQKFQKVFVKMDVEGHEHRVLLGAKNFFKQLDVHGIIMEWTWHVKRPSSKIIKTLMTEWNFKPFEFFENTESDLSSINSDLWPPDVLWLPMKMH</sequence>
<evidence type="ECO:0000313" key="3">
    <source>
        <dbReference type="EMBL" id="CAC5391548.1"/>
    </source>
</evidence>
<feature type="signal peptide" evidence="1">
    <location>
        <begin position="1"/>
        <end position="17"/>
    </location>
</feature>
<dbReference type="OrthoDB" id="411251at2759"/>
<dbReference type="AlphaFoldDB" id="A0A6J8C568"/>
<dbReference type="InterPro" id="IPR029063">
    <property type="entry name" value="SAM-dependent_MTases_sf"/>
</dbReference>
<keyword evidence="1" id="KW-0732">Signal</keyword>
<dbReference type="SUPFAM" id="SSF53335">
    <property type="entry name" value="S-adenosyl-L-methionine-dependent methyltransferases"/>
    <property type="match status" value="1"/>
</dbReference>
<dbReference type="Proteomes" id="UP000507470">
    <property type="component" value="Unassembled WGS sequence"/>
</dbReference>
<dbReference type="NCBIfam" id="TIGR01444">
    <property type="entry name" value="fkbM_fam"/>
    <property type="match status" value="1"/>
</dbReference>
<dbReference type="InterPro" id="IPR006342">
    <property type="entry name" value="FkbM_mtfrase"/>
</dbReference>
<dbReference type="InterPro" id="IPR052514">
    <property type="entry name" value="SAM-dependent_MTase"/>
</dbReference>
<evidence type="ECO:0000256" key="1">
    <source>
        <dbReference type="SAM" id="SignalP"/>
    </source>
</evidence>
<accession>A0A6J8C568</accession>
<feature type="chain" id="PRO_5027121587" description="Methyltransferase FkbM domain-containing protein" evidence="1">
    <location>
        <begin position="18"/>
        <end position="384"/>
    </location>
</feature>
<organism evidence="3 4">
    <name type="scientific">Mytilus coruscus</name>
    <name type="common">Sea mussel</name>
    <dbReference type="NCBI Taxonomy" id="42192"/>
    <lineage>
        <taxon>Eukaryota</taxon>
        <taxon>Metazoa</taxon>
        <taxon>Spiralia</taxon>
        <taxon>Lophotrochozoa</taxon>
        <taxon>Mollusca</taxon>
        <taxon>Bivalvia</taxon>
        <taxon>Autobranchia</taxon>
        <taxon>Pteriomorphia</taxon>
        <taxon>Mytilida</taxon>
        <taxon>Mytiloidea</taxon>
        <taxon>Mytilidae</taxon>
        <taxon>Mytilinae</taxon>
        <taxon>Mytilus</taxon>
    </lineage>
</organism>
<dbReference type="Pfam" id="PF05050">
    <property type="entry name" value="Methyltransf_21"/>
    <property type="match status" value="1"/>
</dbReference>
<evidence type="ECO:0000259" key="2">
    <source>
        <dbReference type="Pfam" id="PF05050"/>
    </source>
</evidence>
<feature type="domain" description="Methyltransferase FkbM" evidence="2">
    <location>
        <begin position="219"/>
        <end position="351"/>
    </location>
</feature>
<gene>
    <name evidence="3" type="ORF">MCOR_26557</name>
</gene>
<dbReference type="PANTHER" id="PTHR34203">
    <property type="entry name" value="METHYLTRANSFERASE, FKBM FAMILY PROTEIN"/>
    <property type="match status" value="1"/>
</dbReference>
<protein>
    <recommendedName>
        <fullName evidence="2">Methyltransferase FkbM domain-containing protein</fullName>
    </recommendedName>
</protein>
<reference evidence="3 4" key="1">
    <citation type="submission" date="2020-06" db="EMBL/GenBank/DDBJ databases">
        <authorList>
            <person name="Li R."/>
            <person name="Bekaert M."/>
        </authorList>
    </citation>
    <scope>NUCLEOTIDE SEQUENCE [LARGE SCALE GENOMIC DNA]</scope>
    <source>
        <strain evidence="4">wild</strain>
    </source>
</reference>